<keyword evidence="6" id="KW-0808">Transferase</keyword>
<dbReference type="CDD" id="cd00616">
    <property type="entry name" value="AHBA_syn"/>
    <property type="match status" value="1"/>
</dbReference>
<keyword evidence="7" id="KW-1185">Reference proteome</keyword>
<feature type="active site" description="Proton acceptor" evidence="3">
    <location>
        <position position="185"/>
    </location>
</feature>
<comment type="similarity">
    <text evidence="2 5">Belongs to the DegT/DnrJ/EryC1 family.</text>
</comment>
<dbReference type="KEGG" id="taw:EI545_05055"/>
<evidence type="ECO:0000313" key="6">
    <source>
        <dbReference type="EMBL" id="AZL58263.1"/>
    </source>
</evidence>
<dbReference type="AlphaFoldDB" id="A0A3S8U3S6"/>
<dbReference type="SUPFAM" id="SSF53383">
    <property type="entry name" value="PLP-dependent transferases"/>
    <property type="match status" value="1"/>
</dbReference>
<evidence type="ECO:0000256" key="4">
    <source>
        <dbReference type="PIRSR" id="PIRSR000390-2"/>
    </source>
</evidence>
<evidence type="ECO:0000256" key="5">
    <source>
        <dbReference type="RuleBase" id="RU004508"/>
    </source>
</evidence>
<evidence type="ECO:0000256" key="3">
    <source>
        <dbReference type="PIRSR" id="PIRSR000390-1"/>
    </source>
</evidence>
<dbReference type="PANTHER" id="PTHR30244:SF36">
    <property type="entry name" value="3-OXO-GLUCOSE-6-PHOSPHATE:GLUTAMATE AMINOTRANSFERASE"/>
    <property type="match status" value="1"/>
</dbReference>
<name>A0A3S8U3S6_9RHOB</name>
<keyword evidence="6" id="KW-0032">Aminotransferase</keyword>
<dbReference type="PIRSF" id="PIRSF000390">
    <property type="entry name" value="PLP_StrS"/>
    <property type="match status" value="1"/>
</dbReference>
<dbReference type="InterPro" id="IPR015422">
    <property type="entry name" value="PyrdxlP-dep_Trfase_small"/>
</dbReference>
<reference evidence="6 7" key="1">
    <citation type="submission" date="2018-12" db="EMBL/GenBank/DDBJ databases">
        <title>Complete genome sequencing of Tabrizicola sp. K13M18.</title>
        <authorList>
            <person name="Bae J.-W."/>
        </authorList>
    </citation>
    <scope>NUCLEOTIDE SEQUENCE [LARGE SCALE GENOMIC DNA]</scope>
    <source>
        <strain evidence="6 7">K13M18</strain>
    </source>
</reference>
<dbReference type="Gene3D" id="3.90.1150.10">
    <property type="entry name" value="Aspartate Aminotransferase, domain 1"/>
    <property type="match status" value="1"/>
</dbReference>
<dbReference type="Gene3D" id="3.40.640.10">
    <property type="entry name" value="Type I PLP-dependent aspartate aminotransferase-like (Major domain)"/>
    <property type="match status" value="1"/>
</dbReference>
<dbReference type="GO" id="GO:0000271">
    <property type="term" value="P:polysaccharide biosynthetic process"/>
    <property type="evidence" value="ECO:0007669"/>
    <property type="project" value="TreeGrafter"/>
</dbReference>
<keyword evidence="1 4" id="KW-0663">Pyridoxal phosphate</keyword>
<dbReference type="InterPro" id="IPR015424">
    <property type="entry name" value="PyrdxlP-dep_Trfase"/>
</dbReference>
<feature type="modified residue" description="N6-(pyridoxal phosphate)lysine" evidence="4">
    <location>
        <position position="185"/>
    </location>
</feature>
<proteinExistence type="inferred from homology"/>
<dbReference type="InterPro" id="IPR000653">
    <property type="entry name" value="DegT/StrS_aminotransferase"/>
</dbReference>
<dbReference type="OrthoDB" id="9768668at2"/>
<dbReference type="InterPro" id="IPR015421">
    <property type="entry name" value="PyrdxlP-dep_Trfase_major"/>
</dbReference>
<dbReference type="GO" id="GO:0030170">
    <property type="term" value="F:pyridoxal phosphate binding"/>
    <property type="evidence" value="ECO:0007669"/>
    <property type="project" value="TreeGrafter"/>
</dbReference>
<dbReference type="PANTHER" id="PTHR30244">
    <property type="entry name" value="TRANSAMINASE"/>
    <property type="match status" value="1"/>
</dbReference>
<evidence type="ECO:0000313" key="7">
    <source>
        <dbReference type="Proteomes" id="UP000282002"/>
    </source>
</evidence>
<gene>
    <name evidence="6" type="ORF">EI545_05055</name>
</gene>
<dbReference type="Proteomes" id="UP000282002">
    <property type="component" value="Chromosome"/>
</dbReference>
<sequence>MVPQAAPMRRIARYRPAIDAAIARVLDGGTAIGGVEVAAFEAAFAAFCGVGHAIGCGNGTDALVLALRAAGIGPGDEVITVALTAHGTAQAIRLVGAMPVFVEVDAATRTMDPAAAAAAITPRTTALIPVHLYGQMADMPALATLAAQHGLFLLEDCAQAHGAEIAGRRAGSWGHAAVFSFYPTKNLGAVGDGGAVITQDAALAERIRALTSYGWTDARRISDVVAGNSRLDTMQAAILAALLPHLDEAIAERRAVAAALHAGIGEAVILPRWDDGAVWHQFVIAHPARDRLAACLARDGIGTAVHYTPPLHVQPAFLSDGQPPLPITERLAAEVLSLPIQPEIAGPAIQAIIDAVRRGAAECAR</sequence>
<dbReference type="EMBL" id="CP034328">
    <property type="protein sequence ID" value="AZL58263.1"/>
    <property type="molecule type" value="Genomic_DNA"/>
</dbReference>
<dbReference type="Pfam" id="PF01041">
    <property type="entry name" value="DegT_DnrJ_EryC1"/>
    <property type="match status" value="1"/>
</dbReference>
<dbReference type="GO" id="GO:0008483">
    <property type="term" value="F:transaminase activity"/>
    <property type="evidence" value="ECO:0007669"/>
    <property type="project" value="UniProtKB-KW"/>
</dbReference>
<accession>A0A3S8U3S6</accession>
<evidence type="ECO:0000256" key="1">
    <source>
        <dbReference type="ARBA" id="ARBA00022898"/>
    </source>
</evidence>
<protein>
    <submittedName>
        <fullName evidence="6">DegT/DnrJ/EryC1/StrS family aminotransferase</fullName>
    </submittedName>
</protein>
<evidence type="ECO:0000256" key="2">
    <source>
        <dbReference type="ARBA" id="ARBA00037999"/>
    </source>
</evidence>
<organism evidence="6 7">
    <name type="scientific">Tabrizicola piscis</name>
    <dbReference type="NCBI Taxonomy" id="2494374"/>
    <lineage>
        <taxon>Bacteria</taxon>
        <taxon>Pseudomonadati</taxon>
        <taxon>Pseudomonadota</taxon>
        <taxon>Alphaproteobacteria</taxon>
        <taxon>Rhodobacterales</taxon>
        <taxon>Paracoccaceae</taxon>
        <taxon>Tabrizicola</taxon>
    </lineage>
</organism>